<dbReference type="Proteomes" id="UP000789901">
    <property type="component" value="Unassembled WGS sequence"/>
</dbReference>
<proteinExistence type="predicted"/>
<accession>A0ABM8W1L9</accession>
<name>A0ABM8W1L9_GIGMA</name>
<reference evidence="1 2" key="1">
    <citation type="submission" date="2021-06" db="EMBL/GenBank/DDBJ databases">
        <authorList>
            <person name="Kallberg Y."/>
            <person name="Tangrot J."/>
            <person name="Rosling A."/>
        </authorList>
    </citation>
    <scope>NUCLEOTIDE SEQUENCE [LARGE SCALE GENOMIC DNA]</scope>
    <source>
        <strain evidence="1 2">120-4 pot B 10/14</strain>
    </source>
</reference>
<keyword evidence="2" id="KW-1185">Reference proteome</keyword>
<comment type="caution">
    <text evidence="1">The sequence shown here is derived from an EMBL/GenBank/DDBJ whole genome shotgun (WGS) entry which is preliminary data.</text>
</comment>
<gene>
    <name evidence="1" type="ORF">GMARGA_LOCUS2231</name>
</gene>
<evidence type="ECO:0000313" key="1">
    <source>
        <dbReference type="EMBL" id="CAG8501622.1"/>
    </source>
</evidence>
<sequence>MGYTLLLYTILSSKLLEQENARIENKIKNNLEKAGNLALKQMAAMKIKESEIQVYTKT</sequence>
<organism evidence="1 2">
    <name type="scientific">Gigaspora margarita</name>
    <dbReference type="NCBI Taxonomy" id="4874"/>
    <lineage>
        <taxon>Eukaryota</taxon>
        <taxon>Fungi</taxon>
        <taxon>Fungi incertae sedis</taxon>
        <taxon>Mucoromycota</taxon>
        <taxon>Glomeromycotina</taxon>
        <taxon>Glomeromycetes</taxon>
        <taxon>Diversisporales</taxon>
        <taxon>Gigasporaceae</taxon>
        <taxon>Gigaspora</taxon>
    </lineage>
</organism>
<evidence type="ECO:0000313" key="2">
    <source>
        <dbReference type="Proteomes" id="UP000789901"/>
    </source>
</evidence>
<protein>
    <submittedName>
        <fullName evidence="1">3484_t:CDS:1</fullName>
    </submittedName>
</protein>
<dbReference type="EMBL" id="CAJVQB010000676">
    <property type="protein sequence ID" value="CAG8501622.1"/>
    <property type="molecule type" value="Genomic_DNA"/>
</dbReference>